<name>A0A1F6Y848_9BACT</name>
<evidence type="ECO:0000256" key="1">
    <source>
        <dbReference type="SAM" id="MobiDB-lite"/>
    </source>
</evidence>
<dbReference type="EMBL" id="MFVV01000043">
    <property type="protein sequence ID" value="OGJ02515.1"/>
    <property type="molecule type" value="Genomic_DNA"/>
</dbReference>
<proteinExistence type="predicted"/>
<feature type="transmembrane region" description="Helical" evidence="2">
    <location>
        <begin position="7"/>
        <end position="28"/>
    </location>
</feature>
<protein>
    <recommendedName>
        <fullName evidence="5">Lipoprotein</fullName>
    </recommendedName>
</protein>
<keyword evidence="2" id="KW-0472">Membrane</keyword>
<evidence type="ECO:0000256" key="2">
    <source>
        <dbReference type="SAM" id="Phobius"/>
    </source>
</evidence>
<organism evidence="3 4">
    <name type="scientific">Candidatus Nomurabacteria bacterium RIFCSPLOWO2_12_FULL_46_14</name>
    <dbReference type="NCBI Taxonomy" id="1801797"/>
    <lineage>
        <taxon>Bacteria</taxon>
        <taxon>Candidatus Nomuraibacteriota</taxon>
    </lineage>
</organism>
<sequence length="373" mass="41982">MTKNAPLLIFIGVLISFFALFLAFPRIFESGTFYNDENKTESAFWSEETPPVFPPLDKEAYDKKLIELANNPPPPPEIPAEAGQAPGATSPANIPPPVPTPLWPAQAVYPNAGAILPFHRIVAYYGNLYSKKMGVLGEYPEEEMLGRLNTEVEKWQTADPETPVMPALHYIAVVAQGSAGVDGKYRFRMPESEINKVLAMATKINALVFLDVQVGFSTVDIEVPLLEKYLKLPNVHFGIDPEFSMKTGIRPGKVVGTVDATDINFAAEYLAKVVRENNLTPKILVVHRYTQKMVTNYQNITPLPEVQIVMHMDGWGEKAKKINTYRQFIYSEPVQFAGFKLFYKNDLWEKGTSLLTPEELLKLRPRPIYIQYQ</sequence>
<reference evidence="3 4" key="1">
    <citation type="journal article" date="2016" name="Nat. Commun.">
        <title>Thousands of microbial genomes shed light on interconnected biogeochemical processes in an aquifer system.</title>
        <authorList>
            <person name="Anantharaman K."/>
            <person name="Brown C.T."/>
            <person name="Hug L.A."/>
            <person name="Sharon I."/>
            <person name="Castelle C.J."/>
            <person name="Probst A.J."/>
            <person name="Thomas B.C."/>
            <person name="Singh A."/>
            <person name="Wilkins M.J."/>
            <person name="Karaoz U."/>
            <person name="Brodie E.L."/>
            <person name="Williams K.H."/>
            <person name="Hubbard S.S."/>
            <person name="Banfield J.F."/>
        </authorList>
    </citation>
    <scope>NUCLEOTIDE SEQUENCE [LARGE SCALE GENOMIC DNA]</scope>
</reference>
<dbReference type="AlphaFoldDB" id="A0A1F6Y848"/>
<accession>A0A1F6Y848</accession>
<feature type="region of interest" description="Disordered" evidence="1">
    <location>
        <begin position="67"/>
        <end position="91"/>
    </location>
</feature>
<evidence type="ECO:0008006" key="5">
    <source>
        <dbReference type="Google" id="ProtNLM"/>
    </source>
</evidence>
<dbReference type="Proteomes" id="UP000176192">
    <property type="component" value="Unassembled WGS sequence"/>
</dbReference>
<comment type="caution">
    <text evidence="3">The sequence shown here is derived from an EMBL/GenBank/DDBJ whole genome shotgun (WGS) entry which is preliminary data.</text>
</comment>
<keyword evidence="2" id="KW-0812">Transmembrane</keyword>
<dbReference type="STRING" id="1801797.A3G06_01240"/>
<gene>
    <name evidence="3" type="ORF">A3G06_01240</name>
</gene>
<feature type="compositionally biased region" description="Low complexity" evidence="1">
    <location>
        <begin position="79"/>
        <end position="88"/>
    </location>
</feature>
<evidence type="ECO:0000313" key="4">
    <source>
        <dbReference type="Proteomes" id="UP000176192"/>
    </source>
</evidence>
<keyword evidence="2" id="KW-1133">Transmembrane helix</keyword>
<evidence type="ECO:0000313" key="3">
    <source>
        <dbReference type="EMBL" id="OGJ02515.1"/>
    </source>
</evidence>